<name>A0ABD6D5I2_9EURY</name>
<protein>
    <submittedName>
        <fullName evidence="1">Uncharacterized protein</fullName>
    </submittedName>
</protein>
<sequence>MALLGRIETRLTLFLDPLPKSDRLDSGVGSSFTLMNRAVGTLETLCSEPQV</sequence>
<gene>
    <name evidence="1" type="ORF">ACFSBW_06685</name>
</gene>
<dbReference type="EMBL" id="JBHUDM010000002">
    <property type="protein sequence ID" value="MFD1641559.1"/>
    <property type="molecule type" value="Genomic_DNA"/>
</dbReference>
<keyword evidence="2" id="KW-1185">Reference proteome</keyword>
<reference evidence="1 2" key="1">
    <citation type="journal article" date="2019" name="Int. J. Syst. Evol. Microbiol.">
        <title>The Global Catalogue of Microorganisms (GCM) 10K type strain sequencing project: providing services to taxonomists for standard genome sequencing and annotation.</title>
        <authorList>
            <consortium name="The Broad Institute Genomics Platform"/>
            <consortium name="The Broad Institute Genome Sequencing Center for Infectious Disease"/>
            <person name="Wu L."/>
            <person name="Ma J."/>
        </authorList>
    </citation>
    <scope>NUCLEOTIDE SEQUENCE [LARGE SCALE GENOMIC DNA]</scope>
    <source>
        <strain evidence="1 2">CGMCC 1.10593</strain>
    </source>
</reference>
<accession>A0ABD6D5I2</accession>
<dbReference type="AlphaFoldDB" id="A0ABD6D5I2"/>
<evidence type="ECO:0000313" key="2">
    <source>
        <dbReference type="Proteomes" id="UP001597052"/>
    </source>
</evidence>
<organism evidence="1 2">
    <name type="scientific">Halohasta litorea</name>
    <dbReference type="NCBI Taxonomy" id="869891"/>
    <lineage>
        <taxon>Archaea</taxon>
        <taxon>Methanobacteriati</taxon>
        <taxon>Methanobacteriota</taxon>
        <taxon>Stenosarchaea group</taxon>
        <taxon>Halobacteria</taxon>
        <taxon>Halobacteriales</taxon>
        <taxon>Haloferacaceae</taxon>
        <taxon>Halohasta</taxon>
    </lineage>
</organism>
<dbReference type="RefSeq" id="WP_256396840.1">
    <property type="nucleotide sequence ID" value="NZ_JANHDJ010000005.1"/>
</dbReference>
<comment type="caution">
    <text evidence="1">The sequence shown here is derived from an EMBL/GenBank/DDBJ whole genome shotgun (WGS) entry which is preliminary data.</text>
</comment>
<proteinExistence type="predicted"/>
<evidence type="ECO:0000313" key="1">
    <source>
        <dbReference type="EMBL" id="MFD1641559.1"/>
    </source>
</evidence>
<dbReference type="Proteomes" id="UP001597052">
    <property type="component" value="Unassembled WGS sequence"/>
</dbReference>